<dbReference type="Pfam" id="PF00012">
    <property type="entry name" value="HSP70"/>
    <property type="match status" value="1"/>
</dbReference>
<comment type="caution">
    <text evidence="4">The sequence shown here is derived from an EMBL/GenBank/DDBJ whole genome shotgun (WGS) entry which is preliminary data.</text>
</comment>
<reference evidence="5" key="1">
    <citation type="journal article" date="2023" name="Proc. Natl. Acad. Sci. U.S.A.">
        <title>Genomic and structural basis for evolution of tropane alkaloid biosynthesis.</title>
        <authorList>
            <person name="Wanga Y.-J."/>
            <person name="Taina T."/>
            <person name="Yua J.-Y."/>
            <person name="Lia J."/>
            <person name="Xua B."/>
            <person name="Chenc J."/>
            <person name="D'Auriad J.C."/>
            <person name="Huanga J.-P."/>
            <person name="Huanga S.-X."/>
        </authorList>
    </citation>
    <scope>NUCLEOTIDE SEQUENCE [LARGE SCALE GENOMIC DNA]</scope>
    <source>
        <strain evidence="5">cv. KIB-2019</strain>
    </source>
</reference>
<name>A0A9Q1RSV8_9SOLA</name>
<dbReference type="InterPro" id="IPR013126">
    <property type="entry name" value="Hsp_70_fam"/>
</dbReference>
<dbReference type="PANTHER" id="PTHR43675:SF30">
    <property type="entry name" value="CYCLOPROPANE-FATTY-ACYL-PHOSPHOLIPID SYNTHASE"/>
    <property type="match status" value="1"/>
</dbReference>
<dbReference type="EMBL" id="JAJAGQ010000002">
    <property type="protein sequence ID" value="KAJ8570075.1"/>
    <property type="molecule type" value="Genomic_DNA"/>
</dbReference>
<dbReference type="SUPFAM" id="SSF53067">
    <property type="entry name" value="Actin-like ATPase domain"/>
    <property type="match status" value="1"/>
</dbReference>
<sequence length="438" mass="48533">MIFVSDSNVTTSDVSVALSSETYFTRHVSDRKTVTYDLCNELFSLFLDETMSYSGAVFKSADGDLNIVQLRKSCLLVEKSKFSMAYHIVVIGFGRGSLSMEHDKKPRYPNTDINLTVQQLMFWDLGDYIRWPNKGRVLAEHNYDCGHFLLVCPYDKIGAFSHLGDVCTTAALFKRDDFDATEISTNIEEPTIFKEFWIWLDKLNAILKLVPVNFPDLAISPMTSGVISSTSHGNRYLVLTETKEIRACRGLAMRADMITVLAYFIASKCQTTKVAGIAVGFNVMSIITEGTVAAIAYGLNKNASKDKVGLSGVQESLLIAAANAYSQQVILVLVCGSSVHISFAEAIDDALVHKFLLTNEPCFITTYLSGFHSRGPQPTSLAQVLNAMVEPIFCANYNSWRVYVPKSGLFSSIGSTEFFKYLEKYTGADLVKECQKTS</sequence>
<dbReference type="InterPro" id="IPR026669">
    <property type="entry name" value="Arsenite_MeTrfase-like"/>
</dbReference>
<evidence type="ECO:0000313" key="4">
    <source>
        <dbReference type="EMBL" id="KAJ8570075.1"/>
    </source>
</evidence>
<accession>A0A9Q1RSV8</accession>
<dbReference type="GO" id="GO:0008168">
    <property type="term" value="F:methyltransferase activity"/>
    <property type="evidence" value="ECO:0007669"/>
    <property type="project" value="TreeGrafter"/>
</dbReference>
<dbReference type="Gene3D" id="3.30.420.40">
    <property type="match status" value="1"/>
</dbReference>
<dbReference type="Pfam" id="PF02353">
    <property type="entry name" value="CMAS"/>
    <property type="match status" value="1"/>
</dbReference>
<protein>
    <submittedName>
        <fullName evidence="4">Uncharacterized protein</fullName>
    </submittedName>
</protein>
<dbReference type="PANTHER" id="PTHR43675">
    <property type="entry name" value="ARSENITE METHYLTRANSFERASE"/>
    <property type="match status" value="1"/>
</dbReference>
<keyword evidence="5" id="KW-1185">Reference proteome</keyword>
<gene>
    <name evidence="4" type="ORF">K7X08_006652</name>
</gene>
<dbReference type="GO" id="GO:0140662">
    <property type="term" value="F:ATP-dependent protein folding chaperone"/>
    <property type="evidence" value="ECO:0007669"/>
    <property type="project" value="InterPro"/>
</dbReference>
<dbReference type="AlphaFoldDB" id="A0A9Q1RSV8"/>
<dbReference type="Proteomes" id="UP001152561">
    <property type="component" value="Unassembled WGS sequence"/>
</dbReference>
<evidence type="ECO:0000256" key="2">
    <source>
        <dbReference type="ARBA" id="ARBA00022741"/>
    </source>
</evidence>
<dbReference type="Gene3D" id="3.40.50.150">
    <property type="entry name" value="Vaccinia Virus protein VP39"/>
    <property type="match status" value="1"/>
</dbReference>
<evidence type="ECO:0000313" key="5">
    <source>
        <dbReference type="Proteomes" id="UP001152561"/>
    </source>
</evidence>
<evidence type="ECO:0000256" key="3">
    <source>
        <dbReference type="ARBA" id="ARBA00022840"/>
    </source>
</evidence>
<comment type="similarity">
    <text evidence="1">Belongs to the heat shock protein 70 family.</text>
</comment>
<dbReference type="FunFam" id="3.30.420.40:FF:000028">
    <property type="entry name" value="heat shock 70 kDa protein-like"/>
    <property type="match status" value="1"/>
</dbReference>
<dbReference type="InterPro" id="IPR043129">
    <property type="entry name" value="ATPase_NBD"/>
</dbReference>
<dbReference type="InterPro" id="IPR029063">
    <property type="entry name" value="SAM-dependent_MTases_sf"/>
</dbReference>
<dbReference type="OrthoDB" id="47059at2759"/>
<dbReference type="GO" id="GO:0005524">
    <property type="term" value="F:ATP binding"/>
    <property type="evidence" value="ECO:0007669"/>
    <property type="project" value="UniProtKB-KW"/>
</dbReference>
<organism evidence="4 5">
    <name type="scientific">Anisodus acutangulus</name>
    <dbReference type="NCBI Taxonomy" id="402998"/>
    <lineage>
        <taxon>Eukaryota</taxon>
        <taxon>Viridiplantae</taxon>
        <taxon>Streptophyta</taxon>
        <taxon>Embryophyta</taxon>
        <taxon>Tracheophyta</taxon>
        <taxon>Spermatophyta</taxon>
        <taxon>Magnoliopsida</taxon>
        <taxon>eudicotyledons</taxon>
        <taxon>Gunneridae</taxon>
        <taxon>Pentapetalae</taxon>
        <taxon>asterids</taxon>
        <taxon>lamiids</taxon>
        <taxon>Solanales</taxon>
        <taxon>Solanaceae</taxon>
        <taxon>Solanoideae</taxon>
        <taxon>Hyoscyameae</taxon>
        <taxon>Anisodus</taxon>
    </lineage>
</organism>
<keyword evidence="3" id="KW-0067">ATP-binding</keyword>
<evidence type="ECO:0000256" key="1">
    <source>
        <dbReference type="ARBA" id="ARBA00007381"/>
    </source>
</evidence>
<keyword evidence="2" id="KW-0547">Nucleotide-binding</keyword>
<proteinExistence type="inferred from homology"/>